<accession>A0ABN7XF97</accession>
<dbReference type="EMBL" id="CAJVQB010131597">
    <property type="protein sequence ID" value="CAG8853973.1"/>
    <property type="molecule type" value="Genomic_DNA"/>
</dbReference>
<evidence type="ECO:0000313" key="1">
    <source>
        <dbReference type="EMBL" id="CAG8853973.1"/>
    </source>
</evidence>
<feature type="non-terminal residue" evidence="1">
    <location>
        <position position="49"/>
    </location>
</feature>
<comment type="caution">
    <text evidence="1">The sequence shown here is derived from an EMBL/GenBank/DDBJ whole genome shotgun (WGS) entry which is preliminary data.</text>
</comment>
<dbReference type="Proteomes" id="UP000789901">
    <property type="component" value="Unassembled WGS sequence"/>
</dbReference>
<reference evidence="1 2" key="1">
    <citation type="submission" date="2021-06" db="EMBL/GenBank/DDBJ databases">
        <authorList>
            <person name="Kallberg Y."/>
            <person name="Tangrot J."/>
            <person name="Rosling A."/>
        </authorList>
    </citation>
    <scope>NUCLEOTIDE SEQUENCE [LARGE SCALE GENOMIC DNA]</scope>
    <source>
        <strain evidence="1 2">120-4 pot B 10/14</strain>
    </source>
</reference>
<name>A0ABN7XF97_GIGMA</name>
<keyword evidence="2" id="KW-1185">Reference proteome</keyword>
<protein>
    <submittedName>
        <fullName evidence="1">32863_t:CDS:1</fullName>
    </submittedName>
</protein>
<sequence>MPISLKQQLRNYFVLGLVPFGGSFDKFIRLFIMEIKSLESDQIINIQDQ</sequence>
<organism evidence="1 2">
    <name type="scientific">Gigaspora margarita</name>
    <dbReference type="NCBI Taxonomy" id="4874"/>
    <lineage>
        <taxon>Eukaryota</taxon>
        <taxon>Fungi</taxon>
        <taxon>Fungi incertae sedis</taxon>
        <taxon>Mucoromycota</taxon>
        <taxon>Glomeromycotina</taxon>
        <taxon>Glomeromycetes</taxon>
        <taxon>Diversisporales</taxon>
        <taxon>Gigasporaceae</taxon>
        <taxon>Gigaspora</taxon>
    </lineage>
</organism>
<gene>
    <name evidence="1" type="ORF">GMARGA_LOCUS42794</name>
</gene>
<evidence type="ECO:0000313" key="2">
    <source>
        <dbReference type="Proteomes" id="UP000789901"/>
    </source>
</evidence>
<proteinExistence type="predicted"/>